<proteinExistence type="inferred from homology"/>
<reference evidence="5" key="1">
    <citation type="journal article" date="2020" name="Stud. Mycol.">
        <title>101 Dothideomycetes genomes: a test case for predicting lifestyles and emergence of pathogens.</title>
        <authorList>
            <person name="Haridas S."/>
            <person name="Albert R."/>
            <person name="Binder M."/>
            <person name="Bloem J."/>
            <person name="Labutti K."/>
            <person name="Salamov A."/>
            <person name="Andreopoulos B."/>
            <person name="Baker S."/>
            <person name="Barry K."/>
            <person name="Bills G."/>
            <person name="Bluhm B."/>
            <person name="Cannon C."/>
            <person name="Castanera R."/>
            <person name="Culley D."/>
            <person name="Daum C."/>
            <person name="Ezra D."/>
            <person name="Gonzalez J."/>
            <person name="Henrissat B."/>
            <person name="Kuo A."/>
            <person name="Liang C."/>
            <person name="Lipzen A."/>
            <person name="Lutzoni F."/>
            <person name="Magnuson J."/>
            <person name="Mondo S."/>
            <person name="Nolan M."/>
            <person name="Ohm R."/>
            <person name="Pangilinan J."/>
            <person name="Park H.-J."/>
            <person name="Ramirez L."/>
            <person name="Alfaro M."/>
            <person name="Sun H."/>
            <person name="Tritt A."/>
            <person name="Yoshinaga Y."/>
            <person name="Zwiers L.-H."/>
            <person name="Turgeon B."/>
            <person name="Goodwin S."/>
            <person name="Spatafora J."/>
            <person name="Crous P."/>
            <person name="Grigoriev I."/>
        </authorList>
    </citation>
    <scope>NUCLEOTIDE SEQUENCE</scope>
    <source>
        <strain evidence="5">CBS 133067</strain>
    </source>
</reference>
<keyword evidence="2" id="KW-0479">Metal-binding</keyword>
<keyword evidence="6" id="KW-1185">Reference proteome</keyword>
<feature type="domain" description="CENP-V/GFA" evidence="4">
    <location>
        <begin position="10"/>
        <end position="143"/>
    </location>
</feature>
<dbReference type="AlphaFoldDB" id="A0A9P4IFE1"/>
<gene>
    <name evidence="5" type="ORF">NA57DRAFT_56300</name>
</gene>
<dbReference type="Proteomes" id="UP000799772">
    <property type="component" value="Unassembled WGS sequence"/>
</dbReference>
<comment type="similarity">
    <text evidence="1">Belongs to the Gfa family.</text>
</comment>
<evidence type="ECO:0000313" key="6">
    <source>
        <dbReference type="Proteomes" id="UP000799772"/>
    </source>
</evidence>
<evidence type="ECO:0000256" key="3">
    <source>
        <dbReference type="ARBA" id="ARBA00022833"/>
    </source>
</evidence>
<evidence type="ECO:0000259" key="4">
    <source>
        <dbReference type="PROSITE" id="PS51891"/>
    </source>
</evidence>
<dbReference type="PANTHER" id="PTHR28620">
    <property type="entry name" value="CENTROMERE PROTEIN V"/>
    <property type="match status" value="1"/>
</dbReference>
<name>A0A9P4IFE1_9PEZI</name>
<dbReference type="InterPro" id="IPR006913">
    <property type="entry name" value="CENP-V/GFA"/>
</dbReference>
<evidence type="ECO:0000313" key="5">
    <source>
        <dbReference type="EMBL" id="KAF2098647.1"/>
    </source>
</evidence>
<dbReference type="GO" id="GO:0016846">
    <property type="term" value="F:carbon-sulfur lyase activity"/>
    <property type="evidence" value="ECO:0007669"/>
    <property type="project" value="InterPro"/>
</dbReference>
<accession>A0A9P4IFE1</accession>
<protein>
    <submittedName>
        <fullName evidence="5">DUF636 domain-containing protein</fullName>
    </submittedName>
</protein>
<dbReference type="SUPFAM" id="SSF51316">
    <property type="entry name" value="Mss4-like"/>
    <property type="match status" value="1"/>
</dbReference>
<keyword evidence="3" id="KW-0862">Zinc</keyword>
<dbReference type="EMBL" id="ML978126">
    <property type="protein sequence ID" value="KAF2098647.1"/>
    <property type="molecule type" value="Genomic_DNA"/>
</dbReference>
<dbReference type="InterPro" id="IPR052355">
    <property type="entry name" value="CENP-V-like"/>
</dbReference>
<dbReference type="PANTHER" id="PTHR28620:SF1">
    <property type="entry name" value="CENP-V_GFA DOMAIN-CONTAINING PROTEIN"/>
    <property type="match status" value="1"/>
</dbReference>
<sequence length="205" mass="23456">MSSKPTRRPYFGSCHCGETKYVAYMTLPVEDAESAHPPASTTIRIRKCNCSTCHKMGFFHLRLKDSPNDFVLLSPLNPQEGGLSNYQCFDKIINWYFCGNCGVRCFALRGHGEVSDIDLESWLGKPSEGKTTKVWRPRAENWREGSVEWKEGKNAYLSVNAATIEPGQEGFDLKEWHEKKWINYLDMTDERKDDRYGEPHAGGCY</sequence>
<dbReference type="PROSITE" id="PS51891">
    <property type="entry name" value="CENP_V_GFA"/>
    <property type="match status" value="1"/>
</dbReference>
<dbReference type="Gene3D" id="2.170.150.70">
    <property type="match status" value="1"/>
</dbReference>
<dbReference type="OrthoDB" id="3930719at2759"/>
<evidence type="ECO:0000256" key="1">
    <source>
        <dbReference type="ARBA" id="ARBA00005495"/>
    </source>
</evidence>
<evidence type="ECO:0000256" key="2">
    <source>
        <dbReference type="ARBA" id="ARBA00022723"/>
    </source>
</evidence>
<dbReference type="GO" id="GO:0046872">
    <property type="term" value="F:metal ion binding"/>
    <property type="evidence" value="ECO:0007669"/>
    <property type="project" value="UniProtKB-KW"/>
</dbReference>
<comment type="caution">
    <text evidence="5">The sequence shown here is derived from an EMBL/GenBank/DDBJ whole genome shotgun (WGS) entry which is preliminary data.</text>
</comment>
<dbReference type="InterPro" id="IPR011057">
    <property type="entry name" value="Mss4-like_sf"/>
</dbReference>
<organism evidence="5 6">
    <name type="scientific">Rhizodiscina lignyota</name>
    <dbReference type="NCBI Taxonomy" id="1504668"/>
    <lineage>
        <taxon>Eukaryota</taxon>
        <taxon>Fungi</taxon>
        <taxon>Dikarya</taxon>
        <taxon>Ascomycota</taxon>
        <taxon>Pezizomycotina</taxon>
        <taxon>Dothideomycetes</taxon>
        <taxon>Pleosporomycetidae</taxon>
        <taxon>Aulographales</taxon>
        <taxon>Rhizodiscinaceae</taxon>
        <taxon>Rhizodiscina</taxon>
    </lineage>
</organism>